<accession>Q3IGE6</accession>
<name>Q3IGE6_PSET1</name>
<dbReference type="STRING" id="326442.PSHAa1464"/>
<dbReference type="AlphaFoldDB" id="Q3IGE6"/>
<dbReference type="Proteomes" id="UP000006843">
    <property type="component" value="Chromosome I"/>
</dbReference>
<dbReference type="Pfam" id="PF13021">
    <property type="entry name" value="DUF3885"/>
    <property type="match status" value="1"/>
</dbReference>
<organism evidence="2 3">
    <name type="scientific">Pseudoalteromonas translucida (strain TAC 125)</name>
    <dbReference type="NCBI Taxonomy" id="326442"/>
    <lineage>
        <taxon>Bacteria</taxon>
        <taxon>Pseudomonadati</taxon>
        <taxon>Pseudomonadota</taxon>
        <taxon>Gammaproteobacteria</taxon>
        <taxon>Alteromonadales</taxon>
        <taxon>Pseudoalteromonadaceae</taxon>
        <taxon>Pseudoalteromonas</taxon>
    </lineage>
</organism>
<keyword evidence="3" id="KW-1185">Reference proteome</keyword>
<feature type="domain" description="DUF3885" evidence="1">
    <location>
        <begin position="4"/>
        <end position="199"/>
    </location>
</feature>
<sequence length="208" mass="24356">MDEPDIKLERPLFYNSPFGLRFEIGPSDQEIWNDENKELNRKYFSVALERAMSIFQGVFDPSDNIEIVYQIFSDGRRKIKKRSFIFKQVKSLANANIDLSDHRDIYSEDLDYKCECWKRVTISGITASELDTVQLFKAAINTDFPSLQPQFNGECYLINRTKQLVLNLYDDRGMDIVSNNKESLNGLYKSHNKLILDYDREHIDKVFS</sequence>
<gene>
    <name evidence="2" type="ordered locus">PSHAa1464</name>
</gene>
<dbReference type="KEGG" id="pha:PSHAa1464"/>
<evidence type="ECO:0000259" key="1">
    <source>
        <dbReference type="Pfam" id="PF13021"/>
    </source>
</evidence>
<dbReference type="BioCyc" id="PHAL326442:PSHA_RS07210-MONOMER"/>
<dbReference type="InterPro" id="IPR024976">
    <property type="entry name" value="DUF3885"/>
</dbReference>
<dbReference type="EMBL" id="CR954246">
    <property type="protein sequence ID" value="CAI86539.1"/>
    <property type="molecule type" value="Genomic_DNA"/>
</dbReference>
<reference evidence="2 3" key="1">
    <citation type="journal article" date="2005" name="Genome Res.">
        <title>Coping with cold: the genome of the versatile marine Antarctica bacterium Pseudoalteromonas haloplanktis TAC125.</title>
        <authorList>
            <person name="Medigue C."/>
            <person name="Krin E."/>
            <person name="Pascal G."/>
            <person name="Barbe V."/>
            <person name="Bernsel A."/>
            <person name="Bertin P."/>
            <person name="Cheung F."/>
            <person name="Cruveiller S."/>
            <person name="Damico S."/>
            <person name="Duilio A."/>
            <person name="Fang G."/>
            <person name="Feller G."/>
            <person name="Mangenot S."/>
            <person name="Marino G."/>
            <person name="Nilsson J."/>
            <person name="Parilli E."/>
            <person name="Rocha E."/>
            <person name="Rouy Z."/>
            <person name="Sekowska A."/>
            <person name="Tutino M.L."/>
            <person name="Vallenet D."/>
            <person name="von Heijne G."/>
            <person name="Danchin A."/>
        </authorList>
    </citation>
    <scope>NUCLEOTIDE SEQUENCE [LARGE SCALE GENOMIC DNA]</scope>
    <source>
        <strain evidence="3">TAC 125</strain>
    </source>
</reference>
<evidence type="ECO:0000313" key="3">
    <source>
        <dbReference type="Proteomes" id="UP000006843"/>
    </source>
</evidence>
<proteinExistence type="predicted"/>
<evidence type="ECO:0000313" key="2">
    <source>
        <dbReference type="EMBL" id="CAI86539.1"/>
    </source>
</evidence>
<dbReference type="eggNOG" id="ENOG502ZC9V">
    <property type="taxonomic scope" value="Bacteria"/>
</dbReference>
<dbReference type="HOGENOM" id="CLU_077093_1_0_6"/>
<dbReference type="PATRIC" id="fig|326442.8.peg.1417"/>
<protein>
    <recommendedName>
        <fullName evidence="1">DUF3885 domain-containing protein</fullName>
    </recommendedName>
</protein>